<keyword evidence="1" id="KW-0812">Transmembrane</keyword>
<keyword evidence="3" id="KW-1185">Reference proteome</keyword>
<protein>
    <submittedName>
        <fullName evidence="2">Uncharacterized protein</fullName>
    </submittedName>
</protein>
<proteinExistence type="predicted"/>
<evidence type="ECO:0000256" key="1">
    <source>
        <dbReference type="SAM" id="Phobius"/>
    </source>
</evidence>
<feature type="transmembrane region" description="Helical" evidence="1">
    <location>
        <begin position="12"/>
        <end position="33"/>
    </location>
</feature>
<reference evidence="2 3" key="1">
    <citation type="submission" date="2019-09" db="EMBL/GenBank/DDBJ databases">
        <title>Paraburkholderia podalyriae sp. nov., A South African Podalyria-associated rhizobium.</title>
        <authorList>
            <person name="Mavima L."/>
            <person name="Beukes C.W."/>
            <person name="Palmer M."/>
            <person name="De Meyer S.E."/>
            <person name="James E.K."/>
            <person name="Maluk M."/>
            <person name="Avontuur J.R."/>
            <person name="Chan W.Y."/>
            <person name="Venter S.N."/>
            <person name="Steenkamp E.T."/>
        </authorList>
    </citation>
    <scope>NUCLEOTIDE SEQUENCE [LARGE SCALE GENOMIC DNA]</scope>
    <source>
        <strain evidence="2 3">WC7.3b</strain>
    </source>
</reference>
<feature type="transmembrane region" description="Helical" evidence="1">
    <location>
        <begin position="62"/>
        <end position="83"/>
    </location>
</feature>
<evidence type="ECO:0000313" key="2">
    <source>
        <dbReference type="EMBL" id="MBC8747822.1"/>
    </source>
</evidence>
<dbReference type="EMBL" id="VZQQ01000010">
    <property type="protein sequence ID" value="MBC8747822.1"/>
    <property type="molecule type" value="Genomic_DNA"/>
</dbReference>
<organism evidence="2 3">
    <name type="scientific">Paraburkholderia podalyriae</name>
    <dbReference type="NCBI Taxonomy" id="1938811"/>
    <lineage>
        <taxon>Bacteria</taxon>
        <taxon>Pseudomonadati</taxon>
        <taxon>Pseudomonadota</taxon>
        <taxon>Betaproteobacteria</taxon>
        <taxon>Burkholderiales</taxon>
        <taxon>Burkholderiaceae</taxon>
        <taxon>Paraburkholderia</taxon>
    </lineage>
</organism>
<sequence length="88" mass="9639">MSDRYSSERSDVVRLFAGVVVPALVIVIAVAAFDMVNLNEAYGSGEPYFSRTTNMDKWSDPLPVLAVVDSVVVVVVAGGFFLWRLTRV</sequence>
<keyword evidence="1" id="KW-1133">Transmembrane helix</keyword>
<name>A0ABR7PNI2_9BURK</name>
<keyword evidence="1" id="KW-0472">Membrane</keyword>
<gene>
    <name evidence="2" type="ORF">F6X42_14775</name>
</gene>
<dbReference type="Proteomes" id="UP000736373">
    <property type="component" value="Unassembled WGS sequence"/>
</dbReference>
<evidence type="ECO:0000313" key="3">
    <source>
        <dbReference type="Proteomes" id="UP000736373"/>
    </source>
</evidence>
<accession>A0ABR7PNI2</accession>
<comment type="caution">
    <text evidence="2">The sequence shown here is derived from an EMBL/GenBank/DDBJ whole genome shotgun (WGS) entry which is preliminary data.</text>
</comment>